<proteinExistence type="predicted"/>
<dbReference type="AlphaFoldDB" id="A0A518EYP1"/>
<protein>
    <recommendedName>
        <fullName evidence="4">SMP-30/Gluconolaconase/LRE-like region</fullName>
    </recommendedName>
</protein>
<dbReference type="OrthoDB" id="265867at2"/>
<evidence type="ECO:0000256" key="1">
    <source>
        <dbReference type="SAM" id="SignalP"/>
    </source>
</evidence>
<keyword evidence="1" id="KW-0732">Signal</keyword>
<gene>
    <name evidence="2" type="ORF">Poly30_47500</name>
</gene>
<evidence type="ECO:0000313" key="2">
    <source>
        <dbReference type="EMBL" id="QDV09193.1"/>
    </source>
</evidence>
<dbReference type="RefSeq" id="WP_145203162.1">
    <property type="nucleotide sequence ID" value="NZ_CP036434.1"/>
</dbReference>
<evidence type="ECO:0008006" key="4">
    <source>
        <dbReference type="Google" id="ProtNLM"/>
    </source>
</evidence>
<keyword evidence="3" id="KW-1185">Reference proteome</keyword>
<dbReference type="Proteomes" id="UP000320390">
    <property type="component" value="Chromosome"/>
</dbReference>
<feature type="chain" id="PRO_5021882034" description="SMP-30/Gluconolaconase/LRE-like region" evidence="1">
    <location>
        <begin position="22"/>
        <end position="403"/>
    </location>
</feature>
<sequence length="403" mass="41151" precursor="true">MKNVTLLLPAILLGAAPLASAQIAYGTDDASAADNHFFDENTGTNTSGLWTDADTWALADDDVSGVMYIGDGSTLKAWPYNDPNPAVTVGTINDGGRTLVPIGLGYDNGMLLGYDNDTLGLEGFWDIDVVTGNSTLFFAVASTTGDFGGVDIDPATGLIYCSNDTATYTDTMGNTGRGIVTVDPVTGAETIVGPYPGAVTDIDGLAFDPAGIVWMLEDNPAPLHNFDLATMMYDPAPPMNAILASEVFSGGSYTAGFTPGGGFGTAYCMANPNSTGATGTISGAGSTMAASNDVTLTAADLPNSAFGFFITSTTQGFVANPAGSEGNLCLAGAIGRYVGAGQIQNTGGAGSFSLALDLTQTPTPTGLVSIAAGETWNFQAWHRDANMGTPVSNFTDGLSITFN</sequence>
<name>A0A518EYP1_9BACT</name>
<accession>A0A518EYP1</accession>
<reference evidence="2 3" key="1">
    <citation type="submission" date="2019-02" db="EMBL/GenBank/DDBJ databases">
        <title>Deep-cultivation of Planctomycetes and their phenomic and genomic characterization uncovers novel biology.</title>
        <authorList>
            <person name="Wiegand S."/>
            <person name="Jogler M."/>
            <person name="Boedeker C."/>
            <person name="Pinto D."/>
            <person name="Vollmers J."/>
            <person name="Rivas-Marin E."/>
            <person name="Kohn T."/>
            <person name="Peeters S.H."/>
            <person name="Heuer A."/>
            <person name="Rast P."/>
            <person name="Oberbeckmann S."/>
            <person name="Bunk B."/>
            <person name="Jeske O."/>
            <person name="Meyerdierks A."/>
            <person name="Storesund J.E."/>
            <person name="Kallscheuer N."/>
            <person name="Luecker S."/>
            <person name="Lage O.M."/>
            <person name="Pohl T."/>
            <person name="Merkel B.J."/>
            <person name="Hornburger P."/>
            <person name="Mueller R.-W."/>
            <person name="Bruemmer F."/>
            <person name="Labrenz M."/>
            <person name="Spormann A.M."/>
            <person name="Op den Camp H."/>
            <person name="Overmann J."/>
            <person name="Amann R."/>
            <person name="Jetten M.S.M."/>
            <person name="Mascher T."/>
            <person name="Medema M.H."/>
            <person name="Devos D.P."/>
            <person name="Kaster A.-K."/>
            <person name="Ovreas L."/>
            <person name="Rohde M."/>
            <person name="Galperin M.Y."/>
            <person name="Jogler C."/>
        </authorList>
    </citation>
    <scope>NUCLEOTIDE SEQUENCE [LARGE SCALE GENOMIC DNA]</scope>
    <source>
        <strain evidence="2 3">Poly30</strain>
    </source>
</reference>
<evidence type="ECO:0000313" key="3">
    <source>
        <dbReference type="Proteomes" id="UP000320390"/>
    </source>
</evidence>
<organism evidence="2 3">
    <name type="scientific">Saltatorellus ferox</name>
    <dbReference type="NCBI Taxonomy" id="2528018"/>
    <lineage>
        <taxon>Bacteria</taxon>
        <taxon>Pseudomonadati</taxon>
        <taxon>Planctomycetota</taxon>
        <taxon>Planctomycetia</taxon>
        <taxon>Planctomycetia incertae sedis</taxon>
        <taxon>Saltatorellus</taxon>
    </lineage>
</organism>
<dbReference type="SUPFAM" id="SSF63829">
    <property type="entry name" value="Calcium-dependent phosphotriesterase"/>
    <property type="match status" value="1"/>
</dbReference>
<dbReference type="EMBL" id="CP036434">
    <property type="protein sequence ID" value="QDV09193.1"/>
    <property type="molecule type" value="Genomic_DNA"/>
</dbReference>
<feature type="signal peptide" evidence="1">
    <location>
        <begin position="1"/>
        <end position="21"/>
    </location>
</feature>